<dbReference type="EMBL" id="JAGUCO010000010">
    <property type="protein sequence ID" value="MBS2099327.1"/>
    <property type="molecule type" value="Genomic_DNA"/>
</dbReference>
<dbReference type="InterPro" id="IPR006710">
    <property type="entry name" value="Glyco_hydro_43"/>
</dbReference>
<dbReference type="SUPFAM" id="SSF49899">
    <property type="entry name" value="Concanavalin A-like lectins/glucanases"/>
    <property type="match status" value="1"/>
</dbReference>
<evidence type="ECO:0000256" key="4">
    <source>
        <dbReference type="RuleBase" id="RU361187"/>
    </source>
</evidence>
<evidence type="ECO:0000256" key="1">
    <source>
        <dbReference type="ARBA" id="ARBA00009865"/>
    </source>
</evidence>
<dbReference type="CDD" id="cd09002">
    <property type="entry name" value="GH43_XYL-like"/>
    <property type="match status" value="1"/>
</dbReference>
<dbReference type="InterPro" id="IPR013320">
    <property type="entry name" value="ConA-like_dom_sf"/>
</dbReference>
<dbReference type="PANTHER" id="PTHR42812:SF2">
    <property type="entry name" value="XYLOSIDASE_ARABINOSIDASE"/>
    <property type="match status" value="1"/>
</dbReference>
<evidence type="ECO:0000256" key="5">
    <source>
        <dbReference type="SAM" id="SignalP"/>
    </source>
</evidence>
<evidence type="ECO:0000313" key="7">
    <source>
        <dbReference type="EMBL" id="MBS2099327.1"/>
    </source>
</evidence>
<dbReference type="InterPro" id="IPR051795">
    <property type="entry name" value="Glycosyl_Hydrlase_43"/>
</dbReference>
<gene>
    <name evidence="7" type="ORF">KEM10_13620</name>
</gene>
<name>A0ABS5JWP2_9BACT</name>
<protein>
    <submittedName>
        <fullName evidence="7">Family 43 glycosylhydrolase</fullName>
    </submittedName>
</protein>
<dbReference type="Pfam" id="PF04616">
    <property type="entry name" value="Glyco_hydro_43"/>
    <property type="match status" value="1"/>
</dbReference>
<dbReference type="InterPro" id="IPR023296">
    <property type="entry name" value="Glyco_hydro_beta-prop_sf"/>
</dbReference>
<dbReference type="Proteomes" id="UP000708576">
    <property type="component" value="Unassembled WGS sequence"/>
</dbReference>
<dbReference type="SUPFAM" id="SSF75005">
    <property type="entry name" value="Arabinanase/levansucrase/invertase"/>
    <property type="match status" value="1"/>
</dbReference>
<dbReference type="Gene3D" id="2.115.10.20">
    <property type="entry name" value="Glycosyl hydrolase domain, family 43"/>
    <property type="match status" value="1"/>
</dbReference>
<evidence type="ECO:0000256" key="2">
    <source>
        <dbReference type="ARBA" id="ARBA00022801"/>
    </source>
</evidence>
<organism evidence="7 8">
    <name type="scientific">Carboxylicivirga linearis</name>
    <dbReference type="NCBI Taxonomy" id="1628157"/>
    <lineage>
        <taxon>Bacteria</taxon>
        <taxon>Pseudomonadati</taxon>
        <taxon>Bacteroidota</taxon>
        <taxon>Bacteroidia</taxon>
        <taxon>Marinilabiliales</taxon>
        <taxon>Marinilabiliaceae</taxon>
        <taxon>Carboxylicivirga</taxon>
    </lineage>
</organism>
<keyword evidence="8" id="KW-1185">Reference proteome</keyword>
<reference evidence="7 8" key="1">
    <citation type="journal article" date="2015" name="Int. J. Syst. Evol. Microbiol.">
        <title>Carboxylicivirga linearis sp. nov., isolated from a sea cucumber culture pond.</title>
        <authorList>
            <person name="Wang F.Q."/>
            <person name="Zhou Y.X."/>
            <person name="Lin X.Z."/>
            <person name="Chen G.J."/>
            <person name="Du Z.J."/>
        </authorList>
    </citation>
    <scope>NUCLEOTIDE SEQUENCE [LARGE SCALE GENOMIC DNA]</scope>
    <source>
        <strain evidence="7 8">FB218</strain>
    </source>
</reference>
<dbReference type="RefSeq" id="WP_212216571.1">
    <property type="nucleotide sequence ID" value="NZ_JAGUCO010000010.1"/>
</dbReference>
<accession>A0ABS5JWP2</accession>
<keyword evidence="5" id="KW-0732">Signal</keyword>
<keyword evidence="3 4" id="KW-0326">Glycosidase</keyword>
<feature type="domain" description="Beta-xylosidase C-terminal Concanavalin A-like" evidence="6">
    <location>
        <begin position="329"/>
        <end position="502"/>
    </location>
</feature>
<evidence type="ECO:0000259" key="6">
    <source>
        <dbReference type="Pfam" id="PF17851"/>
    </source>
</evidence>
<dbReference type="Gene3D" id="2.60.120.200">
    <property type="match status" value="1"/>
</dbReference>
<evidence type="ECO:0000256" key="3">
    <source>
        <dbReference type="ARBA" id="ARBA00023295"/>
    </source>
</evidence>
<dbReference type="PANTHER" id="PTHR42812">
    <property type="entry name" value="BETA-XYLOSIDASE"/>
    <property type="match status" value="1"/>
</dbReference>
<sequence>MNKLFISILLVVGLISTNCTMQQEQQKEQVNNEETFMNPVFDGDYPDPSILVDGEDYYMVHSSFEYYPGLLIWHSTDLLNWTPVVSTLHKYVGSVWAPDLVKYNDKYYIYFPASNTNYVIWADQIEGPWSDPIELDITMIDPGHVVDENGNRYLYFSSGSYVPLSPDGLSIDGPVVHSYSGWEIPREWSIECFCMEGPKLCKRGEYYYLTVAEGGTAGPATGHMVISARSKSPLGPWENSPYNPIVRAKSNKDRWWSLGHATPFEDAYGDWWMILHGYEKDYYNMGRQTMLAPLEWTEDGWFKLPEGYTVETPTQKPKGKKSGEDFTLSDDFSGKTLNPSWRFFKEDNPDRFEIKDNSIIIKGKSDNVAGCSPMLCIPEDHSYTADVEMEIKGDAVGGIVLFYNERAFSGVLADKENVFANLRGWQFATEPNVLDRHVYLRLKNIENTVDMFYSLDGKEWTKIENSFEASAYHHNVLSGFMSLRIGLCSMGDGEVVFKNFKYTPID</sequence>
<comment type="caution">
    <text evidence="7">The sequence shown here is derived from an EMBL/GenBank/DDBJ whole genome shotgun (WGS) entry which is preliminary data.</text>
</comment>
<proteinExistence type="inferred from homology"/>
<feature type="chain" id="PRO_5045798503" evidence="5">
    <location>
        <begin position="22"/>
        <end position="506"/>
    </location>
</feature>
<dbReference type="Pfam" id="PF17851">
    <property type="entry name" value="GH43_C2"/>
    <property type="match status" value="1"/>
</dbReference>
<feature type="signal peptide" evidence="5">
    <location>
        <begin position="1"/>
        <end position="21"/>
    </location>
</feature>
<dbReference type="InterPro" id="IPR041542">
    <property type="entry name" value="GH43_C2"/>
</dbReference>
<keyword evidence="2 4" id="KW-0378">Hydrolase</keyword>
<evidence type="ECO:0000313" key="8">
    <source>
        <dbReference type="Proteomes" id="UP000708576"/>
    </source>
</evidence>
<comment type="similarity">
    <text evidence="1 4">Belongs to the glycosyl hydrolase 43 family.</text>
</comment>